<dbReference type="SMART" id="SM00066">
    <property type="entry name" value="GAL4"/>
    <property type="match status" value="1"/>
</dbReference>
<feature type="region of interest" description="Disordered" evidence="10">
    <location>
        <begin position="720"/>
        <end position="803"/>
    </location>
</feature>
<dbReference type="SUPFAM" id="SSF57701">
    <property type="entry name" value="Zn2/Cys6 DNA-binding domain"/>
    <property type="match status" value="1"/>
</dbReference>
<keyword evidence="4" id="KW-0672">Quinate metabolism</keyword>
<keyword evidence="9" id="KW-0539">Nucleus</keyword>
<evidence type="ECO:0000256" key="1">
    <source>
        <dbReference type="ARBA" id="ARBA00004123"/>
    </source>
</evidence>
<dbReference type="InterPro" id="IPR052783">
    <property type="entry name" value="Metabolic/Drug-Res_Regulator"/>
</dbReference>
<dbReference type="GO" id="GO:0005634">
    <property type="term" value="C:nucleus"/>
    <property type="evidence" value="ECO:0007669"/>
    <property type="project" value="UniProtKB-SubCell"/>
</dbReference>
<dbReference type="Proteomes" id="UP000235023">
    <property type="component" value="Unassembled WGS sequence"/>
</dbReference>
<keyword evidence="3" id="KW-0862">Zinc</keyword>
<dbReference type="Pfam" id="PF04082">
    <property type="entry name" value="Fungal_trans"/>
    <property type="match status" value="1"/>
</dbReference>
<evidence type="ECO:0000313" key="12">
    <source>
        <dbReference type="EMBL" id="PLN80375.1"/>
    </source>
</evidence>
<keyword evidence="2" id="KW-0479">Metal-binding</keyword>
<evidence type="ECO:0000256" key="6">
    <source>
        <dbReference type="ARBA" id="ARBA00023125"/>
    </source>
</evidence>
<evidence type="ECO:0000256" key="7">
    <source>
        <dbReference type="ARBA" id="ARBA00023159"/>
    </source>
</evidence>
<protein>
    <submittedName>
        <fullName evidence="12">C6 transcription factor</fullName>
    </submittedName>
</protein>
<name>A0A2J5HSX3_9EURO</name>
<dbReference type="PROSITE" id="PS50048">
    <property type="entry name" value="ZN2_CY6_FUNGAL_2"/>
    <property type="match status" value="1"/>
</dbReference>
<dbReference type="GO" id="GO:0045944">
    <property type="term" value="P:positive regulation of transcription by RNA polymerase II"/>
    <property type="evidence" value="ECO:0007669"/>
    <property type="project" value="TreeGrafter"/>
</dbReference>
<keyword evidence="6" id="KW-0238">DNA-binding</keyword>
<dbReference type="AlphaFoldDB" id="A0A2J5HSX3"/>
<dbReference type="GO" id="GO:0000981">
    <property type="term" value="F:DNA-binding transcription factor activity, RNA polymerase II-specific"/>
    <property type="evidence" value="ECO:0007669"/>
    <property type="project" value="InterPro"/>
</dbReference>
<keyword evidence="8" id="KW-0804">Transcription</keyword>
<organism evidence="12 13">
    <name type="scientific">Aspergillus taichungensis</name>
    <dbReference type="NCBI Taxonomy" id="482145"/>
    <lineage>
        <taxon>Eukaryota</taxon>
        <taxon>Fungi</taxon>
        <taxon>Dikarya</taxon>
        <taxon>Ascomycota</taxon>
        <taxon>Pezizomycotina</taxon>
        <taxon>Eurotiomycetes</taxon>
        <taxon>Eurotiomycetidae</taxon>
        <taxon>Eurotiales</taxon>
        <taxon>Aspergillaceae</taxon>
        <taxon>Aspergillus</taxon>
        <taxon>Aspergillus subgen. Circumdati</taxon>
    </lineage>
</organism>
<dbReference type="GO" id="GO:0008270">
    <property type="term" value="F:zinc ion binding"/>
    <property type="evidence" value="ECO:0007669"/>
    <property type="project" value="InterPro"/>
</dbReference>
<dbReference type="Gene3D" id="4.10.240.10">
    <property type="entry name" value="Zn(2)-C6 fungal-type DNA-binding domain"/>
    <property type="match status" value="1"/>
</dbReference>
<dbReference type="OrthoDB" id="3364175at2759"/>
<reference evidence="13" key="1">
    <citation type="submission" date="2017-12" db="EMBL/GenBank/DDBJ databases">
        <authorList>
            <consortium name="DOE Joint Genome Institute"/>
            <person name="Mondo S.J."/>
            <person name="Kjaerbolling I."/>
            <person name="Vesth T.C."/>
            <person name="Frisvad J.C."/>
            <person name="Nybo J.L."/>
            <person name="Theobald S."/>
            <person name="Kuo A."/>
            <person name="Bowyer P."/>
            <person name="Matsuda Y."/>
            <person name="Lyhne E.K."/>
            <person name="Kogle M.E."/>
            <person name="Clum A."/>
            <person name="Lipzen A."/>
            <person name="Salamov A."/>
            <person name="Ngan C.Y."/>
            <person name="Daum C."/>
            <person name="Chiniquy J."/>
            <person name="Barry K."/>
            <person name="LaButti K."/>
            <person name="Haridas S."/>
            <person name="Simmons B.A."/>
            <person name="Magnuson J.K."/>
            <person name="Mortensen U.H."/>
            <person name="Larsen T.O."/>
            <person name="Grigoriev I.V."/>
            <person name="Baker S.E."/>
            <person name="Andersen M.R."/>
            <person name="Nordberg H.P."/>
            <person name="Cantor M.N."/>
            <person name="Hua S.X."/>
        </authorList>
    </citation>
    <scope>NUCLEOTIDE SEQUENCE [LARGE SCALE GENOMIC DNA]</scope>
    <source>
        <strain evidence="13">IBT 19404</strain>
    </source>
</reference>
<gene>
    <name evidence="12" type="ORF">BDW42DRAFT_113777</name>
</gene>
<sequence>MDEGSDPKPPRRKRVSRACDRCRSKKDKCDGLRPTCTACRASGLTCSYDPHAKKRGLPEGYVRGLEKLWALSICNIDGFEDTMLALLGATSGSTGRRDRLMDLWADDGASETLHESWKTSRVYGILEKMLATSAASPVTHLSGKRLREDEDVGVDGDWGFRIERSSTPISNSAPRVVDPTMSPNSKRRRLSQPVDSALVSQAASTLHAQLHLPAQASQLLDLYFATTHSWLPIVPKHNILRASYHYANAPLSVAKEAPGSGDHAALWALLSYTFSQSPTKPQDGSVLHTTREYYSVARSLIPAETERYEIGHVQALLLLTLVNVGLGEWNAAWLLIGQAVRMAIALDLGVLADIRRSEDVRQGRAVFLGCFVIDSLLSFRLSRRPCMHSQDLSTMGLLEEDGLEEWNSWADVLPPSGGTQGRNPPRRGPLRAVSCFNRLVELASVLNNIARDSTTGSISPAAAQQLVLELKQWDDRLPLGCRLIGPDSIYPERHSALLPHQSYLGMTYVAVLLWLYLRIAPHELERPRSQRPAVEGAKKLLYRALPMISQHLDNFGACGVPPIFEFSLRTIAQQAFILRNKIESEVFPFGRWTDALLQHTIQLSSTWPVYRSLATNIEDWYQSNEMYESASPTRGFDATTFRPTYTPPTNMFAPDAVAIPRTRQQPLDGETAMHSRPQMRLPDTADSNYPPSVLGISIPVDGQYMTPKDATAHTADPSMLDISHQTPIDGPCGISPLAEKPGGPKAPPPTSHPQPPTPDSSVSNPLATGTPAPIDAPPSSSAADNRTLHPTEGLPPAPTTSSSDIDAIFSDLAYLDTTEWATSREAGLKDFGFLDDTTFQAFCHDPDRLVGSEPLVHPPSIADIWPPPGFFPETFQDSAEDVMAD</sequence>
<dbReference type="Pfam" id="PF00172">
    <property type="entry name" value="Zn_clus"/>
    <property type="match status" value="1"/>
</dbReference>
<dbReference type="InterPro" id="IPR036864">
    <property type="entry name" value="Zn2-C6_fun-type_DNA-bd_sf"/>
</dbReference>
<accession>A0A2J5HSX3</accession>
<feature type="region of interest" description="Disordered" evidence="10">
    <location>
        <begin position="667"/>
        <end position="690"/>
    </location>
</feature>
<dbReference type="GO" id="GO:0003677">
    <property type="term" value="F:DNA binding"/>
    <property type="evidence" value="ECO:0007669"/>
    <property type="project" value="UniProtKB-KW"/>
</dbReference>
<dbReference type="PROSITE" id="PS00463">
    <property type="entry name" value="ZN2_CY6_FUNGAL_1"/>
    <property type="match status" value="1"/>
</dbReference>
<evidence type="ECO:0000313" key="13">
    <source>
        <dbReference type="Proteomes" id="UP000235023"/>
    </source>
</evidence>
<dbReference type="PANTHER" id="PTHR47655:SF1">
    <property type="entry name" value="ZN(II)2CYS6 TRANSCRIPTION FACTOR (EUROFUNG)"/>
    <property type="match status" value="1"/>
</dbReference>
<dbReference type="EMBL" id="KZ559548">
    <property type="protein sequence ID" value="PLN80375.1"/>
    <property type="molecule type" value="Genomic_DNA"/>
</dbReference>
<feature type="compositionally biased region" description="Low complexity" evidence="10">
    <location>
        <begin position="771"/>
        <end position="784"/>
    </location>
</feature>
<comment type="subcellular location">
    <subcellularLocation>
        <location evidence="1">Nucleus</location>
    </subcellularLocation>
</comment>
<evidence type="ECO:0000256" key="5">
    <source>
        <dbReference type="ARBA" id="ARBA00023015"/>
    </source>
</evidence>
<keyword evidence="13" id="KW-1185">Reference proteome</keyword>
<dbReference type="FunFam" id="4.10.240.10:FF:000005">
    <property type="entry name" value="Quinic acid utilization activator"/>
    <property type="match status" value="1"/>
</dbReference>
<evidence type="ECO:0000256" key="9">
    <source>
        <dbReference type="ARBA" id="ARBA00023242"/>
    </source>
</evidence>
<keyword evidence="7" id="KW-0010">Activator</keyword>
<evidence type="ECO:0000256" key="4">
    <source>
        <dbReference type="ARBA" id="ARBA00022911"/>
    </source>
</evidence>
<feature type="region of interest" description="Disordered" evidence="10">
    <location>
        <begin position="169"/>
        <end position="190"/>
    </location>
</feature>
<dbReference type="CDD" id="cd12148">
    <property type="entry name" value="fungal_TF_MHR"/>
    <property type="match status" value="1"/>
</dbReference>
<dbReference type="CDD" id="cd00067">
    <property type="entry name" value="GAL4"/>
    <property type="match status" value="1"/>
</dbReference>
<dbReference type="InterPro" id="IPR007219">
    <property type="entry name" value="XnlR_reg_dom"/>
</dbReference>
<evidence type="ECO:0000256" key="10">
    <source>
        <dbReference type="SAM" id="MobiDB-lite"/>
    </source>
</evidence>
<keyword evidence="5" id="KW-0805">Transcription regulation</keyword>
<feature type="compositionally biased region" description="Pro residues" evidence="10">
    <location>
        <begin position="744"/>
        <end position="758"/>
    </location>
</feature>
<evidence type="ECO:0000256" key="8">
    <source>
        <dbReference type="ARBA" id="ARBA00023163"/>
    </source>
</evidence>
<evidence type="ECO:0000256" key="2">
    <source>
        <dbReference type="ARBA" id="ARBA00022723"/>
    </source>
</evidence>
<evidence type="ECO:0000259" key="11">
    <source>
        <dbReference type="PROSITE" id="PS50048"/>
    </source>
</evidence>
<dbReference type="SMART" id="SM00906">
    <property type="entry name" value="Fungal_trans"/>
    <property type="match status" value="1"/>
</dbReference>
<feature type="domain" description="Zn(2)-C6 fungal-type" evidence="11">
    <location>
        <begin position="18"/>
        <end position="48"/>
    </location>
</feature>
<dbReference type="GO" id="GO:0006351">
    <property type="term" value="P:DNA-templated transcription"/>
    <property type="evidence" value="ECO:0007669"/>
    <property type="project" value="InterPro"/>
</dbReference>
<dbReference type="PANTHER" id="PTHR47655">
    <property type="entry name" value="QUINIC ACID UTILIZATION ACTIVATOR"/>
    <property type="match status" value="1"/>
</dbReference>
<evidence type="ECO:0000256" key="3">
    <source>
        <dbReference type="ARBA" id="ARBA00022833"/>
    </source>
</evidence>
<proteinExistence type="predicted"/>
<dbReference type="InterPro" id="IPR001138">
    <property type="entry name" value="Zn2Cys6_DnaBD"/>
</dbReference>